<accession>X0YQK7</accession>
<evidence type="ECO:0000313" key="1">
    <source>
        <dbReference type="EMBL" id="GAG58554.1"/>
    </source>
</evidence>
<dbReference type="AlphaFoldDB" id="X0YQK7"/>
<protein>
    <submittedName>
        <fullName evidence="1">Uncharacterized protein</fullName>
    </submittedName>
</protein>
<reference evidence="1" key="1">
    <citation type="journal article" date="2014" name="Front. Microbiol.">
        <title>High frequency of phylogenetically diverse reductive dehalogenase-homologous genes in deep subseafloor sedimentary metagenomes.</title>
        <authorList>
            <person name="Kawai M."/>
            <person name="Futagami T."/>
            <person name="Toyoda A."/>
            <person name="Takaki Y."/>
            <person name="Nishi S."/>
            <person name="Hori S."/>
            <person name="Arai W."/>
            <person name="Tsubouchi T."/>
            <person name="Morono Y."/>
            <person name="Uchiyama I."/>
            <person name="Ito T."/>
            <person name="Fujiyama A."/>
            <person name="Inagaki F."/>
            <person name="Takami H."/>
        </authorList>
    </citation>
    <scope>NUCLEOTIDE SEQUENCE</scope>
    <source>
        <strain evidence="1">Expedition CK06-06</strain>
    </source>
</reference>
<comment type="caution">
    <text evidence="1">The sequence shown here is derived from an EMBL/GenBank/DDBJ whole genome shotgun (WGS) entry which is preliminary data.</text>
</comment>
<organism evidence="1">
    <name type="scientific">marine sediment metagenome</name>
    <dbReference type="NCBI Taxonomy" id="412755"/>
    <lineage>
        <taxon>unclassified sequences</taxon>
        <taxon>metagenomes</taxon>
        <taxon>ecological metagenomes</taxon>
    </lineage>
</organism>
<gene>
    <name evidence="1" type="ORF">S01H4_19732</name>
</gene>
<proteinExistence type="predicted"/>
<dbReference type="EMBL" id="BART01008819">
    <property type="protein sequence ID" value="GAG58554.1"/>
    <property type="molecule type" value="Genomic_DNA"/>
</dbReference>
<name>X0YQK7_9ZZZZ</name>
<sequence length="87" mass="10325">MPTEDRLKLFRLKKEFAAYSVDSCAPAITVEDLKWLFEYCHELAFNNDNLKISLKALEAFPDYWKENSYKEDHCPITDWMDKKFPNG</sequence>